<dbReference type="InterPro" id="IPR046364">
    <property type="entry name" value="Exo70_C"/>
</dbReference>
<keyword evidence="3" id="KW-0653">Protein transport</keyword>
<organism evidence="7 8">
    <name type="scientific">Citrullus colocynthis</name>
    <name type="common">colocynth</name>
    <dbReference type="NCBI Taxonomy" id="252529"/>
    <lineage>
        <taxon>Eukaryota</taxon>
        <taxon>Viridiplantae</taxon>
        <taxon>Streptophyta</taxon>
        <taxon>Embryophyta</taxon>
        <taxon>Tracheophyta</taxon>
        <taxon>Spermatophyta</taxon>
        <taxon>Magnoliopsida</taxon>
        <taxon>eudicotyledons</taxon>
        <taxon>Gunneridae</taxon>
        <taxon>Pentapetalae</taxon>
        <taxon>rosids</taxon>
        <taxon>fabids</taxon>
        <taxon>Cucurbitales</taxon>
        <taxon>Cucurbitaceae</taxon>
        <taxon>Benincaseae</taxon>
        <taxon>Citrullus</taxon>
    </lineage>
</organism>
<evidence type="ECO:0000256" key="2">
    <source>
        <dbReference type="ARBA" id="ARBA00022448"/>
    </source>
</evidence>
<dbReference type="Proteomes" id="UP001642487">
    <property type="component" value="Chromosome 11"/>
</dbReference>
<dbReference type="PANTHER" id="PTHR12542">
    <property type="entry name" value="EXOCYST COMPLEX PROTEIN EXO70"/>
    <property type="match status" value="1"/>
</dbReference>
<evidence type="ECO:0000256" key="1">
    <source>
        <dbReference type="ARBA" id="ARBA00006756"/>
    </source>
</evidence>
<dbReference type="InterPro" id="IPR004140">
    <property type="entry name" value="Exo70"/>
</dbReference>
<name>A0ABP0XWH3_9ROSI</name>
<evidence type="ECO:0000313" key="8">
    <source>
        <dbReference type="Proteomes" id="UP001642487"/>
    </source>
</evidence>
<keyword evidence="3" id="KW-0268">Exocytosis</keyword>
<dbReference type="PANTHER" id="PTHR12542:SF90">
    <property type="entry name" value="EXOCYST COMPLEX COMPONENT EXO70I"/>
    <property type="match status" value="1"/>
</dbReference>
<comment type="similarity">
    <text evidence="1 3">Belongs to the EXO70 family.</text>
</comment>
<dbReference type="Pfam" id="PF03081">
    <property type="entry name" value="Exo70_C"/>
    <property type="match status" value="1"/>
</dbReference>
<keyword evidence="8" id="KW-1185">Reference proteome</keyword>
<evidence type="ECO:0000256" key="3">
    <source>
        <dbReference type="RuleBase" id="RU365026"/>
    </source>
</evidence>
<dbReference type="SUPFAM" id="SSF74788">
    <property type="entry name" value="Cullin repeat-like"/>
    <property type="match status" value="1"/>
</dbReference>
<keyword evidence="4" id="KW-0175">Coiled coil</keyword>
<reference evidence="7 8" key="1">
    <citation type="submission" date="2024-03" db="EMBL/GenBank/DDBJ databases">
        <authorList>
            <person name="Gkanogiannis A."/>
            <person name="Becerra Lopez-Lavalle L."/>
        </authorList>
    </citation>
    <scope>NUCLEOTIDE SEQUENCE [LARGE SCALE GENOMIC DNA]</scope>
</reference>
<comment type="function">
    <text evidence="3">Component of the exocyst complex.</text>
</comment>
<evidence type="ECO:0000256" key="4">
    <source>
        <dbReference type="SAM" id="Coils"/>
    </source>
</evidence>
<evidence type="ECO:0000259" key="6">
    <source>
        <dbReference type="Pfam" id="PF03081"/>
    </source>
</evidence>
<sequence>MFATKRDGVMYVFMRIRNMELGRSFGLVLEGLPSTGFAYSQLLSMNLSGFGKSYNSSQFWKLRQRVVTMAPREEEDSRIQKLESACSDLKILLQASTELNESLERMEKNLDSIDESLTTASRSIIPLQSLAMTTKALETRINRAASPALSLLDTFKRSEFLQRKILAIFASLSVEKSPEERLKKLIKLVNCVDRLNASISVISQEGESVIQKLQEVVEFLSRTKAADPQRTHRLKETMITLKALYETEIDDMKFEGLLDEALLNMQDEFENILKNLKHQRKPKFEEGEGQNEGEAVGSEMGSELEIEAAKRISETLAANDCLDICINIYVKVRYRRAASALMRLNPVYLKTYTPEEIDKMEWEKLETAISLWIEHFKVAATSVLVSEKKLCNQVLGSIMDGLMWPECFVKIADKIMTVFFRFGEGVARSTKEPQKLFKLLDMFDSMEKLNSEFSEAFGGEAGTEIRIRYRELEKLLVHASSKVFWDFGLQIEGNSDGFPPPKDGSVPKLVRYAVNYLKYLASDNYSSAMAKVLQIQKSWKGGFLSKLDTEENLLKDAFSNVMEALQRNVESKRSRYKDKILPHIFSMNTYWYIYMRIRNTELGRLLGEQYMRKNYKAVAEESAYTYQMLCWEPLLSVMDMEDKRLQNTETVEDLAKTKMETFVKALREFSQKHRAAYCIPDLDLREQLKEATLKMILPAYTEFFNLHSALLPGIGKYYVGLETIHDFVGRAFEFESGSGPGSGGKLKRRGSMDRMAEIASDGPILAVGLE</sequence>
<protein>
    <recommendedName>
        <fullName evidence="3">Exocyst subunit Exo70 family protein</fullName>
    </recommendedName>
</protein>
<feature type="domain" description="Exocyst complex subunit Exo70 C-terminal" evidence="6">
    <location>
        <begin position="372"/>
        <end position="717"/>
    </location>
</feature>
<dbReference type="EMBL" id="OZ021745">
    <property type="protein sequence ID" value="CAK9312508.1"/>
    <property type="molecule type" value="Genomic_DNA"/>
</dbReference>
<evidence type="ECO:0000256" key="5">
    <source>
        <dbReference type="SAM" id="MobiDB-lite"/>
    </source>
</evidence>
<dbReference type="InterPro" id="IPR016159">
    <property type="entry name" value="Cullin_repeat-like_dom_sf"/>
</dbReference>
<feature type="coiled-coil region" evidence="4">
    <location>
        <begin position="89"/>
        <end position="123"/>
    </location>
</feature>
<gene>
    <name evidence="7" type="ORF">CITCOLO1_LOCUS4201</name>
</gene>
<proteinExistence type="inferred from homology"/>
<dbReference type="Gene3D" id="1.20.1280.170">
    <property type="entry name" value="Exocyst complex component Exo70"/>
    <property type="match status" value="1"/>
</dbReference>
<accession>A0ABP0XWH3</accession>
<feature type="region of interest" description="Disordered" evidence="5">
    <location>
        <begin position="280"/>
        <end position="300"/>
    </location>
</feature>
<evidence type="ECO:0000313" key="7">
    <source>
        <dbReference type="EMBL" id="CAK9312508.1"/>
    </source>
</evidence>
<keyword evidence="2 3" id="KW-0813">Transport</keyword>